<dbReference type="SUPFAM" id="SSF53448">
    <property type="entry name" value="Nucleotide-diphospho-sugar transferases"/>
    <property type="match status" value="1"/>
</dbReference>
<name>A0AAD9L182_RIDPI</name>
<dbReference type="PANTHER" id="PTHR46830">
    <property type="entry name" value="TRANSFERASE, PUTATIVE-RELATED"/>
    <property type="match status" value="1"/>
</dbReference>
<organism evidence="1 2">
    <name type="scientific">Ridgeia piscesae</name>
    <name type="common">Tubeworm</name>
    <dbReference type="NCBI Taxonomy" id="27915"/>
    <lineage>
        <taxon>Eukaryota</taxon>
        <taxon>Metazoa</taxon>
        <taxon>Spiralia</taxon>
        <taxon>Lophotrochozoa</taxon>
        <taxon>Annelida</taxon>
        <taxon>Polychaeta</taxon>
        <taxon>Sedentaria</taxon>
        <taxon>Canalipalpata</taxon>
        <taxon>Sabellida</taxon>
        <taxon>Siboglinidae</taxon>
        <taxon>Ridgeia</taxon>
    </lineage>
</organism>
<accession>A0AAD9L182</accession>
<dbReference type="EMBL" id="JAODUO010000422">
    <property type="protein sequence ID" value="KAK2180872.1"/>
    <property type="molecule type" value="Genomic_DNA"/>
</dbReference>
<evidence type="ECO:0008006" key="3">
    <source>
        <dbReference type="Google" id="ProtNLM"/>
    </source>
</evidence>
<dbReference type="Pfam" id="PF04488">
    <property type="entry name" value="Gly_transf_sug"/>
    <property type="match status" value="1"/>
</dbReference>
<dbReference type="InterPro" id="IPR007577">
    <property type="entry name" value="GlycoTrfase_DXD_sugar-bd_CS"/>
</dbReference>
<protein>
    <recommendedName>
        <fullName evidence="3">Alpha 1,4-glycosyltransferase domain-containing protein</fullName>
    </recommendedName>
</protein>
<dbReference type="PANTHER" id="PTHR46830:SF1">
    <property type="entry name" value="ALPHA-1,4-N-ACETYLGLUCOSAMINYLTRANSFERASE"/>
    <property type="match status" value="1"/>
</dbReference>
<comment type="caution">
    <text evidence="1">The sequence shown here is derived from an EMBL/GenBank/DDBJ whole genome shotgun (WGS) entry which is preliminary data.</text>
</comment>
<keyword evidence="2" id="KW-1185">Reference proteome</keyword>
<reference evidence="1" key="1">
    <citation type="journal article" date="2023" name="Mol. Biol. Evol.">
        <title>Third-Generation Sequencing Reveals the Adaptive Role of the Epigenome in Three Deep-Sea Polychaetes.</title>
        <authorList>
            <person name="Perez M."/>
            <person name="Aroh O."/>
            <person name="Sun Y."/>
            <person name="Lan Y."/>
            <person name="Juniper S.K."/>
            <person name="Young C.R."/>
            <person name="Angers B."/>
            <person name="Qian P.Y."/>
        </authorList>
    </citation>
    <scope>NUCLEOTIDE SEQUENCE</scope>
    <source>
        <strain evidence="1">R07B-5</strain>
    </source>
</reference>
<dbReference type="InterPro" id="IPR029044">
    <property type="entry name" value="Nucleotide-diphossugar_trans"/>
</dbReference>
<evidence type="ECO:0000313" key="2">
    <source>
        <dbReference type="Proteomes" id="UP001209878"/>
    </source>
</evidence>
<proteinExistence type="predicted"/>
<evidence type="ECO:0000313" key="1">
    <source>
        <dbReference type="EMBL" id="KAK2180872.1"/>
    </source>
</evidence>
<sequence>MVTLIPCPVKMIRKYCRLLLVVVLMLSALYVMTSHVGNSLQSRVEPENPGQDEIVNPLRNVLLAVDRKGNDAVVNRPRDDLNVNDPNRARNDAEIRPRRNNVVGNIGVKNEGTIAIKEPLPAVTAPPAVGGVEHVAAPKPAPDAIESLPNDVLLDPRLAPNTVYYVWCGRRWFEFVHYLSVMSVMRFVRPDNVVFYYDSYPVLDYWLYNTWFDEIKQQYPFFRPRFVNTTTENMCSGHGIVNMAFVYKRLTRRGGMYVNENTILASFPISLRRYDMVDAIEAIRGTGFLLTQGGLPGVRSVSAVIQDPAKRTSSIRCAASIAEYNAAAQKPVCITPESKLFPKDIWTLDSDFGRMSRKVFYGRPEVPIQRQSFDDLVPNIAHIVWLGGGPMDFLFYLCVLSLIYVAKVDVVYIHGDAPPTGIYWQRVRDHQQVKLIFRESPRTVYGNDVSVISHVTDIWRVDFMLKYGGVYVDTDTVFVRELDRNIRSYDAVGSYDWTYWNPPFPDTINFGVAVGKRNATYWRLFQESMRWFIDKDWSWNGLRQPYKVQERHPELLRLDPHLQVICFEFKCHPTWWPNYHDESIHHGNSGGKTLDWRTDVYAFHWTLPTPKELTSEEHLMAAKGMFADIGRYILKKAGLLKL</sequence>
<dbReference type="Gene3D" id="3.90.550.20">
    <property type="match status" value="1"/>
</dbReference>
<gene>
    <name evidence="1" type="ORF">NP493_421g01047</name>
</gene>
<dbReference type="AlphaFoldDB" id="A0AAD9L182"/>
<dbReference type="Proteomes" id="UP001209878">
    <property type="component" value="Unassembled WGS sequence"/>
</dbReference>